<reference evidence="2" key="1">
    <citation type="journal article" date="2015" name="Nat. Genet.">
        <title>The genome and transcriptome of the zoonotic hookworm Ancylostoma ceylanicum identify infection-specific gene families.</title>
        <authorList>
            <person name="Schwarz E.M."/>
            <person name="Hu Y."/>
            <person name="Antoshechkin I."/>
            <person name="Miller M.M."/>
            <person name="Sternberg P.W."/>
            <person name="Aroian R.V."/>
        </authorList>
    </citation>
    <scope>NUCLEOTIDE SEQUENCE</scope>
    <source>
        <strain evidence="2">HY135</strain>
    </source>
</reference>
<proteinExistence type="predicted"/>
<evidence type="ECO:0000313" key="2">
    <source>
        <dbReference type="Proteomes" id="UP000024635"/>
    </source>
</evidence>
<dbReference type="AlphaFoldDB" id="A0A016U9Q1"/>
<dbReference type="EMBL" id="JARK01001385">
    <property type="protein sequence ID" value="EYC11900.1"/>
    <property type="molecule type" value="Genomic_DNA"/>
</dbReference>
<gene>
    <name evidence="1" type="primary">Acey_s0049.g1840</name>
    <name evidence="1" type="synonym">Acey-F58F12.1</name>
    <name evidence="1" type="ORF">Y032_0049g1840</name>
</gene>
<dbReference type="OrthoDB" id="270171at2759"/>
<organism evidence="1 2">
    <name type="scientific">Ancylostoma ceylanicum</name>
    <dbReference type="NCBI Taxonomy" id="53326"/>
    <lineage>
        <taxon>Eukaryota</taxon>
        <taxon>Metazoa</taxon>
        <taxon>Ecdysozoa</taxon>
        <taxon>Nematoda</taxon>
        <taxon>Chromadorea</taxon>
        <taxon>Rhabditida</taxon>
        <taxon>Rhabditina</taxon>
        <taxon>Rhabditomorpha</taxon>
        <taxon>Strongyloidea</taxon>
        <taxon>Ancylostomatidae</taxon>
        <taxon>Ancylostomatinae</taxon>
        <taxon>Ancylostoma</taxon>
    </lineage>
</organism>
<protein>
    <submittedName>
        <fullName evidence="1">Uncharacterized protein</fullName>
    </submittedName>
</protein>
<sequence length="73" mass="8202">MLARSVSRLAVLSRRGFAAAAAATPQKNTEELRLTFASPDTIGRLVNYLIQLQVWSPVGNKLYYDHRLIESQQ</sequence>
<comment type="caution">
    <text evidence="1">The sequence shown here is derived from an EMBL/GenBank/DDBJ whole genome shotgun (WGS) entry which is preliminary data.</text>
</comment>
<keyword evidence="2" id="KW-1185">Reference proteome</keyword>
<accession>A0A016U9Q1</accession>
<evidence type="ECO:0000313" key="1">
    <source>
        <dbReference type="EMBL" id="EYC11900.1"/>
    </source>
</evidence>
<dbReference type="Proteomes" id="UP000024635">
    <property type="component" value="Unassembled WGS sequence"/>
</dbReference>
<name>A0A016U9Q1_9BILA</name>